<evidence type="ECO:0000313" key="2">
    <source>
        <dbReference type="Proteomes" id="UP000572754"/>
    </source>
</evidence>
<dbReference type="GO" id="GO:0051213">
    <property type="term" value="F:dioxygenase activity"/>
    <property type="evidence" value="ECO:0007669"/>
    <property type="project" value="UniProtKB-KW"/>
</dbReference>
<name>A0A8H5WGQ5_FUSCI</name>
<reference evidence="2" key="1">
    <citation type="journal article" date="2020" name="BMC Genomics">
        <title>Correction to: Identification and distribution of gene clusters required for synthesis of sphingolipid metabolism inhibitors in diverse species of the filamentous fungus Fusarium.</title>
        <authorList>
            <person name="Kim H.S."/>
            <person name="Lohmar J.M."/>
            <person name="Busman M."/>
            <person name="Brown D.W."/>
            <person name="Naumann T.A."/>
            <person name="Divon H.H."/>
            <person name="Lysoe E."/>
            <person name="Uhlig S."/>
            <person name="Proctor R.H."/>
        </authorList>
    </citation>
    <scope>NUCLEOTIDE SEQUENCE [LARGE SCALE GENOMIC DNA]</scope>
    <source>
        <strain evidence="2">NRRL 25331</strain>
    </source>
</reference>
<dbReference type="AlphaFoldDB" id="A0A8H5WGQ5"/>
<gene>
    <name evidence="1" type="ORF">FCIRC_11617</name>
</gene>
<proteinExistence type="predicted"/>
<evidence type="ECO:0000313" key="1">
    <source>
        <dbReference type="EMBL" id="KAF5662012.1"/>
    </source>
</evidence>
<organism evidence="1 2">
    <name type="scientific">Fusarium circinatum</name>
    <name type="common">Pitch canker fungus</name>
    <name type="synonym">Gibberella circinata</name>
    <dbReference type="NCBI Taxonomy" id="48490"/>
    <lineage>
        <taxon>Eukaryota</taxon>
        <taxon>Fungi</taxon>
        <taxon>Dikarya</taxon>
        <taxon>Ascomycota</taxon>
        <taxon>Pezizomycotina</taxon>
        <taxon>Sordariomycetes</taxon>
        <taxon>Hypocreomycetidae</taxon>
        <taxon>Hypocreales</taxon>
        <taxon>Nectriaceae</taxon>
        <taxon>Fusarium</taxon>
        <taxon>Fusarium fujikuroi species complex</taxon>
    </lineage>
</organism>
<keyword evidence="2" id="KW-1185">Reference proteome</keyword>
<dbReference type="Gene3D" id="2.60.120.620">
    <property type="entry name" value="q2cbj1_9rhob like domain"/>
    <property type="match status" value="1"/>
</dbReference>
<dbReference type="SUPFAM" id="SSF51197">
    <property type="entry name" value="Clavaminate synthase-like"/>
    <property type="match status" value="1"/>
</dbReference>
<reference evidence="1 2" key="2">
    <citation type="submission" date="2020-05" db="EMBL/GenBank/DDBJ databases">
        <title>Identification and distribution of gene clusters putatively required for synthesis of sphingolipid metabolism inhibitors in phylogenetically diverse species of the filamentous fungus Fusarium.</title>
        <authorList>
            <person name="Kim H.-S."/>
            <person name="Busman M."/>
            <person name="Brown D.W."/>
            <person name="Divon H."/>
            <person name="Uhlig S."/>
            <person name="Proctor R.H."/>
        </authorList>
    </citation>
    <scope>NUCLEOTIDE SEQUENCE [LARGE SCALE GENOMIC DNA]</scope>
    <source>
        <strain evidence="1 2">NRRL 25331</strain>
    </source>
</reference>
<comment type="caution">
    <text evidence="1">The sequence shown here is derived from an EMBL/GenBank/DDBJ whole genome shotgun (WGS) entry which is preliminary data.</text>
</comment>
<keyword evidence="1" id="KW-0560">Oxidoreductase</keyword>
<dbReference type="EMBL" id="JAAQPE010000471">
    <property type="protein sequence ID" value="KAF5662012.1"/>
    <property type="molecule type" value="Genomic_DNA"/>
</dbReference>
<accession>A0A8H5WGQ5</accession>
<keyword evidence="1" id="KW-0223">Dioxygenase</keyword>
<sequence length="184" mass="20326">MSTVKKFRASAPAQDIFQILKADGIVVIESAAKAELLDASISELGSLTEGQNFGLHNGAIRAVIGSNMWKDSRDPTDKDETLIELNKGDAILSLGSVFYGQMPNISNEMSVLLNAFTTPGWCRQEENQYLAIPYEYVETLPKDVQRFLGYYVSLPYGGAVEHMEPLDFLAAKGDWTKYIPVDLV</sequence>
<protein>
    <submittedName>
        <fullName evidence="1">Phytanoyl dioxygenase</fullName>
    </submittedName>
</protein>
<dbReference type="Proteomes" id="UP000572754">
    <property type="component" value="Unassembled WGS sequence"/>
</dbReference>